<reference evidence="1 2" key="1">
    <citation type="submission" date="2016-07" db="EMBL/GenBank/DDBJ databases">
        <title>Multiple horizontal gene transfer events from other fungi enriched the ability of initially mycotrophic Trichoderma (Ascomycota) to feed on dead plant biomass.</title>
        <authorList>
            <consortium name="DOE Joint Genome Institute"/>
            <person name="Aerts A."/>
            <person name="Atanasova L."/>
            <person name="Chenthamara K."/>
            <person name="Zhang J."/>
            <person name="Grujic M."/>
            <person name="Henrissat B."/>
            <person name="Kuo A."/>
            <person name="Salamov A."/>
            <person name="Lipzen A."/>
            <person name="Labutti K."/>
            <person name="Barry K."/>
            <person name="Miao Y."/>
            <person name="Rahimi M.J."/>
            <person name="Shen Q."/>
            <person name="Grigoriev I.V."/>
            <person name="Kubicek C.P."/>
            <person name="Druzhinina I.S."/>
        </authorList>
    </citation>
    <scope>NUCLEOTIDE SEQUENCE [LARGE SCALE GENOMIC DNA]</scope>
    <source>
        <strain evidence="1 2">CBS 226.95</strain>
    </source>
</reference>
<name>A0A2T4ATW0_TRIHA</name>
<sequence length="100" mass="11495">MGPWLPTKKREALSCSCYLTVPLYYSVWVLDHQLLPGYRLTAGIKFSFSPCLSSFCAQAVHPPKMDLLCFYRSVSRTKFLIWNIAAPCPRTDRQDHDELP</sequence>
<protein>
    <submittedName>
        <fullName evidence="1">Uncharacterized protein</fullName>
    </submittedName>
</protein>
<dbReference type="RefSeq" id="XP_024780180.1">
    <property type="nucleotide sequence ID" value="XM_024913164.1"/>
</dbReference>
<gene>
    <name evidence="1" type="ORF">M431DRAFT_184262</name>
</gene>
<dbReference type="EMBL" id="KZ679675">
    <property type="protein sequence ID" value="PTB60503.1"/>
    <property type="molecule type" value="Genomic_DNA"/>
</dbReference>
<accession>A0A2T4ATW0</accession>
<organism evidence="1 2">
    <name type="scientific">Trichoderma harzianum CBS 226.95</name>
    <dbReference type="NCBI Taxonomy" id="983964"/>
    <lineage>
        <taxon>Eukaryota</taxon>
        <taxon>Fungi</taxon>
        <taxon>Dikarya</taxon>
        <taxon>Ascomycota</taxon>
        <taxon>Pezizomycotina</taxon>
        <taxon>Sordariomycetes</taxon>
        <taxon>Hypocreomycetidae</taxon>
        <taxon>Hypocreales</taxon>
        <taxon>Hypocreaceae</taxon>
        <taxon>Trichoderma</taxon>
    </lineage>
</organism>
<proteinExistence type="predicted"/>
<evidence type="ECO:0000313" key="1">
    <source>
        <dbReference type="EMBL" id="PTB60503.1"/>
    </source>
</evidence>
<evidence type="ECO:0000313" key="2">
    <source>
        <dbReference type="Proteomes" id="UP000241690"/>
    </source>
</evidence>
<dbReference type="Proteomes" id="UP000241690">
    <property type="component" value="Unassembled WGS sequence"/>
</dbReference>
<dbReference type="GeneID" id="36621725"/>
<keyword evidence="2" id="KW-1185">Reference proteome</keyword>
<dbReference type="AlphaFoldDB" id="A0A2T4ATW0"/>